<protein>
    <submittedName>
        <fullName evidence="1">Uncharacterized protein</fullName>
    </submittedName>
</protein>
<proteinExistence type="predicted"/>
<evidence type="ECO:0000313" key="2">
    <source>
        <dbReference type="Proteomes" id="UP001066276"/>
    </source>
</evidence>
<organism evidence="1 2">
    <name type="scientific">Pleurodeles waltl</name>
    <name type="common">Iberian ribbed newt</name>
    <dbReference type="NCBI Taxonomy" id="8319"/>
    <lineage>
        <taxon>Eukaryota</taxon>
        <taxon>Metazoa</taxon>
        <taxon>Chordata</taxon>
        <taxon>Craniata</taxon>
        <taxon>Vertebrata</taxon>
        <taxon>Euteleostomi</taxon>
        <taxon>Amphibia</taxon>
        <taxon>Batrachia</taxon>
        <taxon>Caudata</taxon>
        <taxon>Salamandroidea</taxon>
        <taxon>Salamandridae</taxon>
        <taxon>Pleurodelinae</taxon>
        <taxon>Pleurodeles</taxon>
    </lineage>
</organism>
<sequence length="203" mass="22281">MGTVLGPSSMLDRLLTSRPIRIEDGRDVGGRRKEGRAEREDATGSCSCRLLVGLIAIDFDETFNSAAASASRGLSGCGARLPAMSQTSHICVPPLFLDSPGKPCMKWKGWLRAFENYIVSIDGKGYSPERKKSLLFGLLGKAGQEVFDSLPVYVNPPGATAPLNEYQEAVKRLELQYAEECNIMVVRHKFALRNQEEGETIEE</sequence>
<dbReference type="EMBL" id="JANPWB010000010">
    <property type="protein sequence ID" value="KAJ1136882.1"/>
    <property type="molecule type" value="Genomic_DNA"/>
</dbReference>
<name>A0AAV7QBC3_PLEWA</name>
<gene>
    <name evidence="1" type="ORF">NDU88_003296</name>
</gene>
<evidence type="ECO:0000313" key="1">
    <source>
        <dbReference type="EMBL" id="KAJ1136882.1"/>
    </source>
</evidence>
<accession>A0AAV7QBC3</accession>
<reference evidence="1" key="1">
    <citation type="journal article" date="2022" name="bioRxiv">
        <title>Sequencing and chromosome-scale assembly of the giantPleurodeles waltlgenome.</title>
        <authorList>
            <person name="Brown T."/>
            <person name="Elewa A."/>
            <person name="Iarovenko S."/>
            <person name="Subramanian E."/>
            <person name="Araus A.J."/>
            <person name="Petzold A."/>
            <person name="Susuki M."/>
            <person name="Suzuki K.-i.T."/>
            <person name="Hayashi T."/>
            <person name="Toyoda A."/>
            <person name="Oliveira C."/>
            <person name="Osipova E."/>
            <person name="Leigh N.D."/>
            <person name="Simon A."/>
            <person name="Yun M.H."/>
        </authorList>
    </citation>
    <scope>NUCLEOTIDE SEQUENCE</scope>
    <source>
        <strain evidence="1">20211129_DDA</strain>
        <tissue evidence="1">Liver</tissue>
    </source>
</reference>
<keyword evidence="2" id="KW-1185">Reference proteome</keyword>
<comment type="caution">
    <text evidence="1">The sequence shown here is derived from an EMBL/GenBank/DDBJ whole genome shotgun (WGS) entry which is preliminary data.</text>
</comment>
<dbReference type="AlphaFoldDB" id="A0AAV7QBC3"/>
<dbReference type="Proteomes" id="UP001066276">
    <property type="component" value="Chromosome 6"/>
</dbReference>